<comment type="caution">
    <text evidence="1">The sequence shown here is derived from an EMBL/GenBank/DDBJ whole genome shotgun (WGS) entry which is preliminary data.</text>
</comment>
<dbReference type="Proteomes" id="UP000887229">
    <property type="component" value="Unassembled WGS sequence"/>
</dbReference>
<dbReference type="EMBL" id="MU251249">
    <property type="protein sequence ID" value="KAG9256085.1"/>
    <property type="molecule type" value="Genomic_DNA"/>
</dbReference>
<evidence type="ECO:0000313" key="2">
    <source>
        <dbReference type="Proteomes" id="UP000887229"/>
    </source>
</evidence>
<accession>A0A9P7ZR05</accession>
<keyword evidence="2" id="KW-1185">Reference proteome</keyword>
<sequence length="329" mass="36217">MYGSAQFRIGKVHVPSPKRANGKSRSIITCFQHCLLLRRALAGRFSPVEWSPLFLPSPCVAGNLGVARLEQRCRPRERQCLKLPAWLSVQIHPSPAVCLGACLGQVVQKALLVSPHKWTCRDHDRQDEYSKTPSLHQVPALDHYWLGTVRPLGSVVSKSLLNQRITSVKCQLATADAHRYGYNSRACPPPSFMNHEFVKPVATGGHLTGSVARQRKEIGAQPHSRLVGLCATHATAATRAMHLVCILTWGSHPYAEVSRLLQSQSCMGKCYRSTHGFTAGKSSIELLDAGAGRVRVISSCSKRCLSDEHSSICQRRTCLCVLRHNTIAC</sequence>
<dbReference type="GeneID" id="70291408"/>
<proteinExistence type="predicted"/>
<gene>
    <name evidence="1" type="ORF">F5Z01DRAFT_537393</name>
</gene>
<reference evidence="1" key="1">
    <citation type="journal article" date="2021" name="IMA Fungus">
        <title>Genomic characterization of three marine fungi, including Emericellopsis atlantica sp. nov. with signatures of a generalist lifestyle and marine biomass degradation.</title>
        <authorList>
            <person name="Hagestad O.C."/>
            <person name="Hou L."/>
            <person name="Andersen J.H."/>
            <person name="Hansen E.H."/>
            <person name="Altermark B."/>
            <person name="Li C."/>
            <person name="Kuhnert E."/>
            <person name="Cox R.J."/>
            <person name="Crous P.W."/>
            <person name="Spatafora J.W."/>
            <person name="Lail K."/>
            <person name="Amirebrahimi M."/>
            <person name="Lipzen A."/>
            <person name="Pangilinan J."/>
            <person name="Andreopoulos W."/>
            <person name="Hayes R.D."/>
            <person name="Ng V."/>
            <person name="Grigoriev I.V."/>
            <person name="Jackson S.A."/>
            <person name="Sutton T.D.S."/>
            <person name="Dobson A.D.W."/>
            <person name="Rama T."/>
        </authorList>
    </citation>
    <scope>NUCLEOTIDE SEQUENCE</scope>
    <source>
        <strain evidence="1">TS7</strain>
    </source>
</reference>
<organism evidence="1 2">
    <name type="scientific">Emericellopsis atlantica</name>
    <dbReference type="NCBI Taxonomy" id="2614577"/>
    <lineage>
        <taxon>Eukaryota</taxon>
        <taxon>Fungi</taxon>
        <taxon>Dikarya</taxon>
        <taxon>Ascomycota</taxon>
        <taxon>Pezizomycotina</taxon>
        <taxon>Sordariomycetes</taxon>
        <taxon>Hypocreomycetidae</taxon>
        <taxon>Hypocreales</taxon>
        <taxon>Bionectriaceae</taxon>
        <taxon>Emericellopsis</taxon>
    </lineage>
</organism>
<protein>
    <submittedName>
        <fullName evidence="1">Uncharacterized protein</fullName>
    </submittedName>
</protein>
<dbReference type="RefSeq" id="XP_046120009.1">
    <property type="nucleotide sequence ID" value="XM_046260505.1"/>
</dbReference>
<evidence type="ECO:0000313" key="1">
    <source>
        <dbReference type="EMBL" id="KAG9256085.1"/>
    </source>
</evidence>
<dbReference type="AlphaFoldDB" id="A0A9P7ZR05"/>
<name>A0A9P7ZR05_9HYPO</name>